<dbReference type="AlphaFoldDB" id="A0A1E3VFG9"/>
<dbReference type="RefSeq" id="WP_069457449.1">
    <property type="nucleotide sequence ID" value="NZ_CP034911.1"/>
</dbReference>
<reference evidence="2" key="1">
    <citation type="submission" date="2016-05" db="EMBL/GenBank/DDBJ databases">
        <authorList>
            <person name="Li Y."/>
        </authorList>
    </citation>
    <scope>NUCLEOTIDE SEQUENCE [LARGE SCALE GENOMIC DNA]</scope>
    <source>
        <strain evidence="2">YIC4027</strain>
    </source>
</reference>
<accession>A0A1E3VFG9</accession>
<dbReference type="Proteomes" id="UP000094342">
    <property type="component" value="Unassembled WGS sequence"/>
</dbReference>
<name>A0A1E3VFG9_9HYPH</name>
<proteinExistence type="predicted"/>
<evidence type="ECO:0000313" key="2">
    <source>
        <dbReference type="Proteomes" id="UP000094342"/>
    </source>
</evidence>
<protein>
    <submittedName>
        <fullName evidence="1">Uncharacterized protein</fullName>
    </submittedName>
</protein>
<comment type="caution">
    <text evidence="1">The sequence shown here is derived from an EMBL/GenBank/DDBJ whole genome shotgun (WGS) entry which is preliminary data.</text>
</comment>
<sequence length="151" mass="16945">MIDKSQVLEELLEAMIAEDEDVTVRAVCRRSNGIFKHATDITRNEARRRTVEGAIKKQEAIRTAVNRSTKKSRAELEKLAAAQNAEIEQLQADKELLIASHRAMILSVAEMGGFATWKRFFERYQAAIDRLEQMGSLPAASVISLSSRRDA</sequence>
<dbReference type="EMBL" id="LYBW01000045">
    <property type="protein sequence ID" value="ODR92318.1"/>
    <property type="molecule type" value="Genomic_DNA"/>
</dbReference>
<dbReference type="OrthoDB" id="8420080at2"/>
<evidence type="ECO:0000313" key="1">
    <source>
        <dbReference type="EMBL" id="ODR92318.1"/>
    </source>
</evidence>
<keyword evidence="2" id="KW-1185">Reference proteome</keyword>
<gene>
    <name evidence="1" type="ORF">A8M32_05740</name>
</gene>
<organism evidence="1 2">
    <name type="scientific">Sinorhizobium alkalisoli</name>
    <dbReference type="NCBI Taxonomy" id="1752398"/>
    <lineage>
        <taxon>Bacteria</taxon>
        <taxon>Pseudomonadati</taxon>
        <taxon>Pseudomonadota</taxon>
        <taxon>Alphaproteobacteria</taxon>
        <taxon>Hyphomicrobiales</taxon>
        <taxon>Rhizobiaceae</taxon>
        <taxon>Sinorhizobium/Ensifer group</taxon>
        <taxon>Sinorhizobium</taxon>
    </lineage>
</organism>
<dbReference type="STRING" id="1752398.A8M32_05740"/>